<dbReference type="AlphaFoldDB" id="A0A1J1JAV3"/>
<proteinExistence type="predicted"/>
<dbReference type="Pfam" id="PF00805">
    <property type="entry name" value="Pentapeptide"/>
    <property type="match status" value="2"/>
</dbReference>
<dbReference type="InterPro" id="IPR051082">
    <property type="entry name" value="Pentapeptide-BTB/POZ_domain"/>
</dbReference>
<dbReference type="RefSeq" id="WP_072005195.1">
    <property type="nucleotide sequence ID" value="NZ_JBAVBW010000276.1"/>
</dbReference>
<evidence type="ECO:0000313" key="1">
    <source>
        <dbReference type="EMBL" id="CAD5971991.1"/>
    </source>
</evidence>
<reference evidence="1" key="2">
    <citation type="submission" date="2020-09" db="EMBL/GenBank/DDBJ databases">
        <authorList>
            <person name="Blom J."/>
        </authorList>
    </citation>
    <scope>NUCLEOTIDE SEQUENCE</scope>
    <source>
        <strain evidence="1">No.66</strain>
    </source>
</reference>
<dbReference type="PANTHER" id="PTHR14136:SF17">
    <property type="entry name" value="BTB_POZ DOMAIN-CONTAINING PROTEIN KCTD9"/>
    <property type="match status" value="1"/>
</dbReference>
<sequence>MKILSTAMFGTATVLLLGLGVTTPAYSQNPNDLKQLLETRFCQGCDLRGANLSGAHLIGVDLRDANLAGANLANINLEGADLKGANLTSANLEGAFLNQTEFNDANLSGANLTNANLVQAQLEGANLLNADLTGSEFAIPTLQTAELSRGSAQDLGIPEELTIGRDPDSLTFPMGGPELGQPFEYTKEYLDDLFEPNIDPFTSNKTNTFPRINNILRPDETDIFPDQIMKFDDDMRGDPHEWGGQHRSGVGLLEVGL</sequence>
<dbReference type="InterPro" id="IPR001646">
    <property type="entry name" value="5peptide_repeat"/>
</dbReference>
<name>A0A1J1JAV3_PLAAG</name>
<evidence type="ECO:0008006" key="3">
    <source>
        <dbReference type="Google" id="ProtNLM"/>
    </source>
</evidence>
<dbReference type="Proteomes" id="UP001153761">
    <property type="component" value="Chromosome"/>
</dbReference>
<dbReference type="Gene3D" id="2.160.20.80">
    <property type="entry name" value="E3 ubiquitin-protein ligase SopA"/>
    <property type="match status" value="1"/>
</dbReference>
<reference evidence="2" key="1">
    <citation type="submission" date="2015-09" db="EMBL/GenBank/DDBJ databases">
        <authorList>
            <person name="Jackson K.R."/>
            <person name="Lunt B.L."/>
            <person name="Fisher J.N.B."/>
            <person name="Gardner A.V."/>
            <person name="Bailey M.E."/>
            <person name="Deus L.M."/>
            <person name="Earl A.S."/>
            <person name="Gibby P.D."/>
            <person name="Hartmann K.A."/>
            <person name="Liu J.E."/>
            <person name="Manci A.M."/>
            <person name="Nielsen D.A."/>
            <person name="Solomon M.B."/>
            <person name="Breakwell D.P."/>
            <person name="Burnett S.H."/>
            <person name="Grose J.H."/>
        </authorList>
    </citation>
    <scope>NUCLEOTIDE SEQUENCE</scope>
    <source>
        <strain evidence="2">7805</strain>
    </source>
</reference>
<dbReference type="PANTHER" id="PTHR14136">
    <property type="entry name" value="BTB_POZ DOMAIN-CONTAINING PROTEIN KCTD9"/>
    <property type="match status" value="1"/>
</dbReference>
<dbReference type="SUPFAM" id="SSF141571">
    <property type="entry name" value="Pentapeptide repeat-like"/>
    <property type="match status" value="1"/>
</dbReference>
<protein>
    <recommendedName>
        <fullName evidence="3">Pentapeptide repeat protein</fullName>
    </recommendedName>
</protein>
<organism evidence="2">
    <name type="scientific">Planktothrix agardhii</name>
    <name type="common">Oscillatoria agardhii</name>
    <dbReference type="NCBI Taxonomy" id="1160"/>
    <lineage>
        <taxon>Bacteria</taxon>
        <taxon>Bacillati</taxon>
        <taxon>Cyanobacteriota</taxon>
        <taxon>Cyanophyceae</taxon>
        <taxon>Oscillatoriophycideae</taxon>
        <taxon>Oscillatoriales</taxon>
        <taxon>Microcoleaceae</taxon>
        <taxon>Planktothrix</taxon>
    </lineage>
</organism>
<dbReference type="EMBL" id="LR882963">
    <property type="protein sequence ID" value="CAD5971991.1"/>
    <property type="molecule type" value="Genomic_DNA"/>
</dbReference>
<dbReference type="EMBL" id="LO018304">
    <property type="protein sequence ID" value="CUM58301.1"/>
    <property type="molecule type" value="Genomic_DNA"/>
</dbReference>
<evidence type="ECO:0000313" key="2">
    <source>
        <dbReference type="EMBL" id="CUM58301.1"/>
    </source>
</evidence>
<gene>
    <name evidence="1" type="ORF">PANO66_04028</name>
    <name evidence="2" type="ORF">PLAM_0334</name>
</gene>
<accession>A0A1J1JAV3</accession>